<dbReference type="SUPFAM" id="SSF55811">
    <property type="entry name" value="Nudix"/>
    <property type="match status" value="1"/>
</dbReference>
<evidence type="ECO:0000259" key="1">
    <source>
        <dbReference type="PROSITE" id="PS51462"/>
    </source>
</evidence>
<proteinExistence type="predicted"/>
<dbReference type="Gene3D" id="3.90.79.10">
    <property type="entry name" value="Nucleoside Triphosphate Pyrophosphohydrolase"/>
    <property type="match status" value="1"/>
</dbReference>
<dbReference type="EMBL" id="MFQZ01000008">
    <property type="protein sequence ID" value="OGH87972.1"/>
    <property type="molecule type" value="Genomic_DNA"/>
</dbReference>
<dbReference type="PANTHER" id="PTHR43736">
    <property type="entry name" value="ADP-RIBOSE PYROPHOSPHATASE"/>
    <property type="match status" value="1"/>
</dbReference>
<evidence type="ECO:0000313" key="3">
    <source>
        <dbReference type="Proteomes" id="UP000177907"/>
    </source>
</evidence>
<dbReference type="STRING" id="1798704.A3J93_02225"/>
<sequence>MATKIGKTANGDALHYSVGVIIKQYGKFLLIDRTTEPFGFAVLAGHVNENETPEVALVRIVDEESGLKIVSHHQEYEGEVQGNWCNRGIGVHYWYVYECEVSGDPILVVTKAKSIGWYTPEEVRKLKLDPAVHYWFKKIKLI</sequence>
<dbReference type="Proteomes" id="UP000177907">
    <property type="component" value="Unassembled WGS sequence"/>
</dbReference>
<name>A0A1F6NVJ5_9BACT</name>
<dbReference type="InterPro" id="IPR015797">
    <property type="entry name" value="NUDIX_hydrolase-like_dom_sf"/>
</dbReference>
<organism evidence="2 3">
    <name type="scientific">Candidatus Magasanikbacteria bacterium RIFOXYC2_FULL_42_28</name>
    <dbReference type="NCBI Taxonomy" id="1798704"/>
    <lineage>
        <taxon>Bacteria</taxon>
        <taxon>Candidatus Magasanikiibacteriota</taxon>
    </lineage>
</organism>
<comment type="caution">
    <text evidence="2">The sequence shown here is derived from an EMBL/GenBank/DDBJ whole genome shotgun (WGS) entry which is preliminary data.</text>
</comment>
<dbReference type="CDD" id="cd02883">
    <property type="entry name" value="NUDIX_Hydrolase"/>
    <property type="match status" value="1"/>
</dbReference>
<accession>A0A1F6NVJ5</accession>
<evidence type="ECO:0000313" key="2">
    <source>
        <dbReference type="EMBL" id="OGH87972.1"/>
    </source>
</evidence>
<dbReference type="AlphaFoldDB" id="A0A1F6NVJ5"/>
<protein>
    <recommendedName>
        <fullName evidence="1">Nudix hydrolase domain-containing protein</fullName>
    </recommendedName>
</protein>
<dbReference type="PROSITE" id="PS51462">
    <property type="entry name" value="NUDIX"/>
    <property type="match status" value="1"/>
</dbReference>
<reference evidence="2 3" key="1">
    <citation type="journal article" date="2016" name="Nat. Commun.">
        <title>Thousands of microbial genomes shed light on interconnected biogeochemical processes in an aquifer system.</title>
        <authorList>
            <person name="Anantharaman K."/>
            <person name="Brown C.T."/>
            <person name="Hug L.A."/>
            <person name="Sharon I."/>
            <person name="Castelle C.J."/>
            <person name="Probst A.J."/>
            <person name="Thomas B.C."/>
            <person name="Singh A."/>
            <person name="Wilkins M.J."/>
            <person name="Karaoz U."/>
            <person name="Brodie E.L."/>
            <person name="Williams K.H."/>
            <person name="Hubbard S.S."/>
            <person name="Banfield J.F."/>
        </authorList>
    </citation>
    <scope>NUCLEOTIDE SEQUENCE [LARGE SCALE GENOMIC DNA]</scope>
</reference>
<dbReference type="Pfam" id="PF00293">
    <property type="entry name" value="NUDIX"/>
    <property type="match status" value="1"/>
</dbReference>
<feature type="domain" description="Nudix hydrolase" evidence="1">
    <location>
        <begin position="13"/>
        <end position="142"/>
    </location>
</feature>
<dbReference type="InterPro" id="IPR000086">
    <property type="entry name" value="NUDIX_hydrolase_dom"/>
</dbReference>
<gene>
    <name evidence="2" type="ORF">A3J93_02225</name>
</gene>
<dbReference type="PANTHER" id="PTHR43736:SF1">
    <property type="entry name" value="DIHYDRONEOPTERIN TRIPHOSPHATE DIPHOSPHATASE"/>
    <property type="match status" value="1"/>
</dbReference>